<dbReference type="EMBL" id="CP113836">
    <property type="protein sequence ID" value="WAL66970.1"/>
    <property type="molecule type" value="Genomic_DNA"/>
</dbReference>
<evidence type="ECO:0000313" key="3">
    <source>
        <dbReference type="Proteomes" id="UP001163203"/>
    </source>
</evidence>
<sequence length="179" mass="19022">MTNKKRGAVAAVVLVIAGMQAIAGCSSTVPGRALPTPLVSTASSRTGATEPNVFGGLDACQVLDQLLAGKGFDPGAKQSASNACAANKSSYRYQVEFDPEWGLADFANTYRNTVKTVINGRNSLQSNYPYPYICRYALEVARHSRAVVEVLTSPHESAEACPDAKQFAEVLEPLLPKAQ</sequence>
<dbReference type="PROSITE" id="PS51257">
    <property type="entry name" value="PROKAR_LIPOPROTEIN"/>
    <property type="match status" value="1"/>
</dbReference>
<accession>A0ABY7B3S5</accession>
<dbReference type="Proteomes" id="UP001163203">
    <property type="component" value="Chromosome"/>
</dbReference>
<name>A0ABY7B3S5_9PSEU</name>
<proteinExistence type="predicted"/>
<protein>
    <submittedName>
        <fullName evidence="2">DUF3558 family protein</fullName>
    </submittedName>
</protein>
<feature type="signal peptide" evidence="1">
    <location>
        <begin position="1"/>
        <end position="23"/>
    </location>
</feature>
<dbReference type="InterPro" id="IPR024520">
    <property type="entry name" value="DUF3558"/>
</dbReference>
<keyword evidence="3" id="KW-1185">Reference proteome</keyword>
<keyword evidence="1" id="KW-0732">Signal</keyword>
<organism evidence="2 3">
    <name type="scientific">Amycolatopsis cynarae</name>
    <dbReference type="NCBI Taxonomy" id="2995223"/>
    <lineage>
        <taxon>Bacteria</taxon>
        <taxon>Bacillati</taxon>
        <taxon>Actinomycetota</taxon>
        <taxon>Actinomycetes</taxon>
        <taxon>Pseudonocardiales</taxon>
        <taxon>Pseudonocardiaceae</taxon>
        <taxon>Amycolatopsis</taxon>
    </lineage>
</organism>
<dbReference type="Pfam" id="PF12079">
    <property type="entry name" value="DUF3558"/>
    <property type="match status" value="1"/>
</dbReference>
<reference evidence="2" key="1">
    <citation type="submission" date="2022-11" db="EMBL/GenBank/DDBJ databases">
        <authorList>
            <person name="Mo P."/>
        </authorList>
    </citation>
    <scope>NUCLEOTIDE SEQUENCE</scope>
    <source>
        <strain evidence="2">HUAS 11-8</strain>
    </source>
</reference>
<evidence type="ECO:0000313" key="2">
    <source>
        <dbReference type="EMBL" id="WAL66970.1"/>
    </source>
</evidence>
<dbReference type="RefSeq" id="WP_268757095.1">
    <property type="nucleotide sequence ID" value="NZ_CP113836.1"/>
</dbReference>
<evidence type="ECO:0000256" key="1">
    <source>
        <dbReference type="SAM" id="SignalP"/>
    </source>
</evidence>
<gene>
    <name evidence="2" type="ORF">ORV05_04000</name>
</gene>
<feature type="chain" id="PRO_5047155251" evidence="1">
    <location>
        <begin position="24"/>
        <end position="179"/>
    </location>
</feature>